<keyword evidence="1" id="KW-0472">Membrane</keyword>
<protein>
    <submittedName>
        <fullName evidence="2">Uncharacterized membrane protein SirB2</fullName>
    </submittedName>
</protein>
<feature type="transmembrane region" description="Helical" evidence="1">
    <location>
        <begin position="42"/>
        <end position="65"/>
    </location>
</feature>
<dbReference type="AlphaFoldDB" id="A0A1H2Y908"/>
<feature type="transmembrane region" description="Helical" evidence="1">
    <location>
        <begin position="6"/>
        <end position="30"/>
    </location>
</feature>
<feature type="transmembrane region" description="Helical" evidence="1">
    <location>
        <begin position="71"/>
        <end position="93"/>
    </location>
</feature>
<evidence type="ECO:0000313" key="3">
    <source>
        <dbReference type="Proteomes" id="UP000183454"/>
    </source>
</evidence>
<proteinExistence type="predicted"/>
<accession>A0A1H2Y908</accession>
<dbReference type="GO" id="GO:0005886">
    <property type="term" value="C:plasma membrane"/>
    <property type="evidence" value="ECO:0007669"/>
    <property type="project" value="TreeGrafter"/>
</dbReference>
<name>A0A1H2Y908_9PROT</name>
<keyword evidence="1" id="KW-1133">Transmembrane helix</keyword>
<dbReference type="InterPro" id="IPR007360">
    <property type="entry name" value="SirB"/>
</dbReference>
<dbReference type="RefSeq" id="WP_074667848.1">
    <property type="nucleotide sequence ID" value="NZ_FNNH01000048.1"/>
</dbReference>
<reference evidence="2 3" key="1">
    <citation type="submission" date="2016-10" db="EMBL/GenBank/DDBJ databases">
        <authorList>
            <person name="de Groot N.N."/>
        </authorList>
    </citation>
    <scope>NUCLEOTIDE SEQUENCE [LARGE SCALE GENOMIC DNA]</scope>
    <source>
        <strain evidence="2 3">Nm110</strain>
    </source>
</reference>
<evidence type="ECO:0000256" key="1">
    <source>
        <dbReference type="SAM" id="Phobius"/>
    </source>
</evidence>
<dbReference type="PIRSF" id="PIRSF005610">
    <property type="entry name" value="SirB"/>
    <property type="match status" value="1"/>
</dbReference>
<sequence>MSYTVLKFIHISSVILSYLLFLTRGIWMIYSSAQLQQRWVKIMPHVIDTVLLTSAITLAVLIQQYPLADAWLTAKVAGLLLYIGLGITAFRFGKTYPIKVGAWIMAQIVFFYIVLVALTKNPTIFL</sequence>
<keyword evidence="1" id="KW-0812">Transmembrane</keyword>
<gene>
    <name evidence="2" type="ORF">SAMN05421882_104818</name>
</gene>
<dbReference type="EMBL" id="FNNH01000048">
    <property type="protein sequence ID" value="SDX01627.1"/>
    <property type="molecule type" value="Genomic_DNA"/>
</dbReference>
<dbReference type="Proteomes" id="UP000183454">
    <property type="component" value="Unassembled WGS sequence"/>
</dbReference>
<dbReference type="PANTHER" id="PTHR39594:SF1">
    <property type="entry name" value="PROTEIN YCHQ"/>
    <property type="match status" value="1"/>
</dbReference>
<dbReference type="Pfam" id="PF04247">
    <property type="entry name" value="SirB"/>
    <property type="match status" value="1"/>
</dbReference>
<dbReference type="PANTHER" id="PTHR39594">
    <property type="entry name" value="PROTEIN YCHQ"/>
    <property type="match status" value="1"/>
</dbReference>
<organism evidence="2 3">
    <name type="scientific">Nitrosomonas communis</name>
    <dbReference type="NCBI Taxonomy" id="44574"/>
    <lineage>
        <taxon>Bacteria</taxon>
        <taxon>Pseudomonadati</taxon>
        <taxon>Pseudomonadota</taxon>
        <taxon>Betaproteobacteria</taxon>
        <taxon>Nitrosomonadales</taxon>
        <taxon>Nitrosomonadaceae</taxon>
        <taxon>Nitrosomonas</taxon>
    </lineage>
</organism>
<evidence type="ECO:0000313" key="2">
    <source>
        <dbReference type="EMBL" id="SDX01627.1"/>
    </source>
</evidence>
<feature type="transmembrane region" description="Helical" evidence="1">
    <location>
        <begin position="100"/>
        <end position="118"/>
    </location>
</feature>